<evidence type="ECO:0000313" key="1">
    <source>
        <dbReference type="EMBL" id="RPB14933.1"/>
    </source>
</evidence>
<protein>
    <submittedName>
        <fullName evidence="1">Uncharacterized protein</fullName>
    </submittedName>
</protein>
<dbReference type="EMBL" id="ML119115">
    <property type="protein sequence ID" value="RPB14933.1"/>
    <property type="molecule type" value="Genomic_DNA"/>
</dbReference>
<sequence>MMWDRTTQRVSNMRTRDIIVLYVRMYVGNIGPRTTAAEVDPIDVNLEHLQITEQPDNLNQKFLPRVLDIYIVEFSKQLDWTLT</sequence>
<evidence type="ECO:0000313" key="2">
    <source>
        <dbReference type="Proteomes" id="UP000277580"/>
    </source>
</evidence>
<reference evidence="1 2" key="1">
    <citation type="journal article" date="2018" name="Nat. Ecol. Evol.">
        <title>Pezizomycetes genomes reveal the molecular basis of ectomycorrhizal truffle lifestyle.</title>
        <authorList>
            <person name="Murat C."/>
            <person name="Payen T."/>
            <person name="Noel B."/>
            <person name="Kuo A."/>
            <person name="Morin E."/>
            <person name="Chen J."/>
            <person name="Kohler A."/>
            <person name="Krizsan K."/>
            <person name="Balestrini R."/>
            <person name="Da Silva C."/>
            <person name="Montanini B."/>
            <person name="Hainaut M."/>
            <person name="Levati E."/>
            <person name="Barry K.W."/>
            <person name="Belfiori B."/>
            <person name="Cichocki N."/>
            <person name="Clum A."/>
            <person name="Dockter R.B."/>
            <person name="Fauchery L."/>
            <person name="Guy J."/>
            <person name="Iotti M."/>
            <person name="Le Tacon F."/>
            <person name="Lindquist E.A."/>
            <person name="Lipzen A."/>
            <person name="Malagnac F."/>
            <person name="Mello A."/>
            <person name="Molinier V."/>
            <person name="Miyauchi S."/>
            <person name="Poulain J."/>
            <person name="Riccioni C."/>
            <person name="Rubini A."/>
            <person name="Sitrit Y."/>
            <person name="Splivallo R."/>
            <person name="Traeger S."/>
            <person name="Wang M."/>
            <person name="Zifcakova L."/>
            <person name="Wipf D."/>
            <person name="Zambonelli A."/>
            <person name="Paolocci F."/>
            <person name="Nowrousian M."/>
            <person name="Ottonello S."/>
            <person name="Baldrian P."/>
            <person name="Spatafora J.W."/>
            <person name="Henrissat B."/>
            <person name="Nagy L.G."/>
            <person name="Aury J.M."/>
            <person name="Wincker P."/>
            <person name="Grigoriev I.V."/>
            <person name="Bonfante P."/>
            <person name="Martin F.M."/>
        </authorList>
    </citation>
    <scope>NUCLEOTIDE SEQUENCE [LARGE SCALE GENOMIC DNA]</scope>
    <source>
        <strain evidence="1 2">CCBAS932</strain>
    </source>
</reference>
<accession>A0A3N4KWL3</accession>
<gene>
    <name evidence="1" type="ORF">P167DRAFT_533523</name>
</gene>
<dbReference type="OrthoDB" id="10576496at2759"/>
<organism evidence="1 2">
    <name type="scientific">Morchella conica CCBAS932</name>
    <dbReference type="NCBI Taxonomy" id="1392247"/>
    <lineage>
        <taxon>Eukaryota</taxon>
        <taxon>Fungi</taxon>
        <taxon>Dikarya</taxon>
        <taxon>Ascomycota</taxon>
        <taxon>Pezizomycotina</taxon>
        <taxon>Pezizomycetes</taxon>
        <taxon>Pezizales</taxon>
        <taxon>Morchellaceae</taxon>
        <taxon>Morchella</taxon>
    </lineage>
</organism>
<dbReference type="InParanoid" id="A0A3N4KWL3"/>
<dbReference type="AlphaFoldDB" id="A0A3N4KWL3"/>
<keyword evidence="2" id="KW-1185">Reference proteome</keyword>
<name>A0A3N4KWL3_9PEZI</name>
<proteinExistence type="predicted"/>
<feature type="non-terminal residue" evidence="1">
    <location>
        <position position="83"/>
    </location>
</feature>
<dbReference type="Proteomes" id="UP000277580">
    <property type="component" value="Unassembled WGS sequence"/>
</dbReference>